<dbReference type="SUPFAM" id="SSF56219">
    <property type="entry name" value="DNase I-like"/>
    <property type="match status" value="1"/>
</dbReference>
<feature type="non-terminal residue" evidence="1">
    <location>
        <position position="125"/>
    </location>
</feature>
<dbReference type="AlphaFoldDB" id="A0A1B6LGG3"/>
<dbReference type="Gene3D" id="3.60.10.10">
    <property type="entry name" value="Endonuclease/exonuclease/phosphatase"/>
    <property type="match status" value="1"/>
</dbReference>
<gene>
    <name evidence="1" type="ORF">g.50869</name>
</gene>
<name>A0A1B6LGG3_9HEMI</name>
<dbReference type="InterPro" id="IPR036691">
    <property type="entry name" value="Endo/exonu/phosph_ase_sf"/>
</dbReference>
<evidence type="ECO:0000313" key="1">
    <source>
        <dbReference type="EMBL" id="JAT22709.1"/>
    </source>
</evidence>
<evidence type="ECO:0008006" key="2">
    <source>
        <dbReference type="Google" id="ProtNLM"/>
    </source>
</evidence>
<dbReference type="EMBL" id="GEBQ01017268">
    <property type="protein sequence ID" value="JAT22709.1"/>
    <property type="molecule type" value="Transcribed_RNA"/>
</dbReference>
<organism evidence="1">
    <name type="scientific">Graphocephala atropunctata</name>
    <dbReference type="NCBI Taxonomy" id="36148"/>
    <lineage>
        <taxon>Eukaryota</taxon>
        <taxon>Metazoa</taxon>
        <taxon>Ecdysozoa</taxon>
        <taxon>Arthropoda</taxon>
        <taxon>Hexapoda</taxon>
        <taxon>Insecta</taxon>
        <taxon>Pterygota</taxon>
        <taxon>Neoptera</taxon>
        <taxon>Paraneoptera</taxon>
        <taxon>Hemiptera</taxon>
        <taxon>Auchenorrhyncha</taxon>
        <taxon>Membracoidea</taxon>
        <taxon>Cicadellidae</taxon>
        <taxon>Cicadellinae</taxon>
        <taxon>Cicadellini</taxon>
        <taxon>Graphocephala</taxon>
    </lineage>
</organism>
<sequence length="125" mass="14351">RTHHIKGGVAIYVRENFRNQSTSLNASQYSEELLCEIAAVKLQTKPRDTYIIGVYRPDYNFENALEILGTFLDTIPTWKSTVILMGDINVDCLDESSTRNKTLEAFLNTYNIIRLYLPPTRITPH</sequence>
<dbReference type="PANTHER" id="PTHR33776:SF4">
    <property type="entry name" value="ENDONUCLEASE_EXONUCLEASE_PHOSPHATASE DOMAIN-CONTAINING PROTEIN"/>
    <property type="match status" value="1"/>
</dbReference>
<proteinExistence type="predicted"/>
<dbReference type="PANTHER" id="PTHR33776">
    <property type="entry name" value="ENDO/EXONUCLEASE/PHOSPHATASE DOMAIN-CONTAINING PROTEIN"/>
    <property type="match status" value="1"/>
</dbReference>
<reference evidence="1" key="1">
    <citation type="submission" date="2015-11" db="EMBL/GenBank/DDBJ databases">
        <title>De novo transcriptome assembly of four potential Pierce s Disease insect vectors from Arizona vineyards.</title>
        <authorList>
            <person name="Tassone E.E."/>
        </authorList>
    </citation>
    <scope>NUCLEOTIDE SEQUENCE</scope>
</reference>
<protein>
    <recommendedName>
        <fullName evidence="2">Endonuclease/exonuclease/phosphatase domain-containing protein</fullName>
    </recommendedName>
</protein>
<feature type="non-terminal residue" evidence="1">
    <location>
        <position position="1"/>
    </location>
</feature>
<accession>A0A1B6LGG3</accession>